<feature type="non-terminal residue" evidence="1">
    <location>
        <position position="126"/>
    </location>
</feature>
<comment type="caution">
    <text evidence="1">The sequence shown here is derived from an EMBL/GenBank/DDBJ whole genome shotgun (WGS) entry which is preliminary data.</text>
</comment>
<evidence type="ECO:0000313" key="1">
    <source>
        <dbReference type="EMBL" id="CAG8841950.1"/>
    </source>
</evidence>
<evidence type="ECO:0000313" key="2">
    <source>
        <dbReference type="Proteomes" id="UP000789920"/>
    </source>
</evidence>
<keyword evidence="2" id="KW-1185">Reference proteome</keyword>
<sequence>MELRFEESCKLLANILNSTGMIVSSDEIKLLREKYRPDFTDVALMPGAKELVEYLIKNRYKIMIATNSTRVEFDNDFNVQGKNNNIAPVQVMFCLKEKNAKKLNSHHWSFNTFAPLLKPKICILLD</sequence>
<dbReference type="EMBL" id="CAJVQC010132360">
    <property type="protein sequence ID" value="CAG8841950.1"/>
    <property type="molecule type" value="Genomic_DNA"/>
</dbReference>
<reference evidence="1" key="1">
    <citation type="submission" date="2021-06" db="EMBL/GenBank/DDBJ databases">
        <authorList>
            <person name="Kallberg Y."/>
            <person name="Tangrot J."/>
            <person name="Rosling A."/>
        </authorList>
    </citation>
    <scope>NUCLEOTIDE SEQUENCE</scope>
    <source>
        <strain evidence="1">MA461A</strain>
    </source>
</reference>
<dbReference type="Proteomes" id="UP000789920">
    <property type="component" value="Unassembled WGS sequence"/>
</dbReference>
<gene>
    <name evidence="1" type="ORF">RPERSI_LOCUS32098</name>
</gene>
<name>A0ACA9SJR3_9GLOM</name>
<organism evidence="1 2">
    <name type="scientific">Racocetra persica</name>
    <dbReference type="NCBI Taxonomy" id="160502"/>
    <lineage>
        <taxon>Eukaryota</taxon>
        <taxon>Fungi</taxon>
        <taxon>Fungi incertae sedis</taxon>
        <taxon>Mucoromycota</taxon>
        <taxon>Glomeromycotina</taxon>
        <taxon>Glomeromycetes</taxon>
        <taxon>Diversisporales</taxon>
        <taxon>Gigasporaceae</taxon>
        <taxon>Racocetra</taxon>
    </lineage>
</organism>
<accession>A0ACA9SJR3</accession>
<protein>
    <submittedName>
        <fullName evidence="1">4727_t:CDS:1</fullName>
    </submittedName>
</protein>
<proteinExistence type="predicted"/>